<dbReference type="SUPFAM" id="SSF52799">
    <property type="entry name" value="(Phosphotyrosine protein) phosphatases II"/>
    <property type="match status" value="1"/>
</dbReference>
<dbReference type="EMBL" id="UINC01013884">
    <property type="protein sequence ID" value="SVA59646.1"/>
    <property type="molecule type" value="Genomic_DNA"/>
</dbReference>
<evidence type="ECO:0000313" key="2">
    <source>
        <dbReference type="EMBL" id="SVA59646.1"/>
    </source>
</evidence>
<feature type="domain" description="Tyrosine specific protein phosphatases" evidence="1">
    <location>
        <begin position="105"/>
        <end position="158"/>
    </location>
</feature>
<dbReference type="InterPro" id="IPR000387">
    <property type="entry name" value="Tyr_Pase_dom"/>
</dbReference>
<reference evidence="2" key="1">
    <citation type="submission" date="2018-05" db="EMBL/GenBank/DDBJ databases">
        <authorList>
            <person name="Lanie J.A."/>
            <person name="Ng W.-L."/>
            <person name="Kazmierczak K.M."/>
            <person name="Andrzejewski T.M."/>
            <person name="Davidsen T.M."/>
            <person name="Wayne K.J."/>
            <person name="Tettelin H."/>
            <person name="Glass J.I."/>
            <person name="Rusch D."/>
            <person name="Podicherti R."/>
            <person name="Tsui H.-C.T."/>
            <person name="Winkler M.E."/>
        </authorList>
    </citation>
    <scope>NUCLEOTIDE SEQUENCE</scope>
</reference>
<dbReference type="AlphaFoldDB" id="A0A381X4G3"/>
<protein>
    <recommendedName>
        <fullName evidence="1">Tyrosine specific protein phosphatases domain-containing protein</fullName>
    </recommendedName>
</protein>
<dbReference type="PROSITE" id="PS50056">
    <property type="entry name" value="TYR_PHOSPHATASE_2"/>
    <property type="match status" value="1"/>
</dbReference>
<dbReference type="InterPro" id="IPR029021">
    <property type="entry name" value="Prot-tyrosine_phosphatase-like"/>
</dbReference>
<name>A0A381X4G3_9ZZZZ</name>
<gene>
    <name evidence="2" type="ORF">METZ01_LOCUS112500</name>
</gene>
<dbReference type="Gene3D" id="3.90.190.10">
    <property type="entry name" value="Protein tyrosine phosphatase superfamily"/>
    <property type="match status" value="1"/>
</dbReference>
<evidence type="ECO:0000259" key="1">
    <source>
        <dbReference type="PROSITE" id="PS50056"/>
    </source>
</evidence>
<proteinExistence type="predicted"/>
<organism evidence="2">
    <name type="scientific">marine metagenome</name>
    <dbReference type="NCBI Taxonomy" id="408172"/>
    <lineage>
        <taxon>unclassified sequences</taxon>
        <taxon>metagenomes</taxon>
        <taxon>ecological metagenomes</taxon>
    </lineage>
</organism>
<sequence length="214" mass="24454">MFNEIDTEIDADDARFQTEGAKWWRAPCVVTDDLVVSGDLHHDPARGLAQLRTWTDAGVTGIIDCRGEWSDKRMVQAAEPDLVYYEHGTHDAGGNQEAAWYRAGYDYFKHAKRMDPEGKVMVHCHMGINRAPSLAFYILIREGYAPADALNLIRDARPIAACYYAESAWQTFAEDERLSDGERMEGEVAIMMFFDQREIDLRRVIHEVRVVEHS</sequence>
<accession>A0A381X4G3</accession>